<name>A0A7J6ALE9_AMEME</name>
<keyword evidence="2" id="KW-1185">Reference proteome</keyword>
<sequence length="125" mass="14369">RNAQCPVGGVWLDHVTQRPLIWLTRCVYLKCFVWNAAVAGSVRMSSRDVCTHKKKKKDSETAGQRSLTRRRNVRHFVFFFNLVLDSELSCSLLSCSETRDPSSGLGIKFDKFACDGKKNLEFFYR</sequence>
<comment type="caution">
    <text evidence="1">The sequence shown here is derived from an EMBL/GenBank/DDBJ whole genome shotgun (WGS) entry which is preliminary data.</text>
</comment>
<accession>A0A7J6ALE9</accession>
<gene>
    <name evidence="1" type="ORF">AMELA_G00119750</name>
</gene>
<evidence type="ECO:0000313" key="1">
    <source>
        <dbReference type="EMBL" id="KAF4083703.1"/>
    </source>
</evidence>
<dbReference type="Proteomes" id="UP000593565">
    <property type="component" value="Unassembled WGS sequence"/>
</dbReference>
<proteinExistence type="predicted"/>
<evidence type="ECO:0000313" key="2">
    <source>
        <dbReference type="Proteomes" id="UP000593565"/>
    </source>
</evidence>
<dbReference type="AlphaFoldDB" id="A0A7J6ALE9"/>
<protein>
    <submittedName>
        <fullName evidence="1">Uncharacterized protein</fullName>
    </submittedName>
</protein>
<reference evidence="1 2" key="1">
    <citation type="submission" date="2020-02" db="EMBL/GenBank/DDBJ databases">
        <title>A chromosome-scale genome assembly of the black bullhead catfish (Ameiurus melas).</title>
        <authorList>
            <person name="Wen M."/>
            <person name="Zham M."/>
            <person name="Cabau C."/>
            <person name="Klopp C."/>
            <person name="Donnadieu C."/>
            <person name="Roques C."/>
            <person name="Bouchez O."/>
            <person name="Lampietro C."/>
            <person name="Jouanno E."/>
            <person name="Herpin A."/>
            <person name="Louis A."/>
            <person name="Berthelot C."/>
            <person name="Parey E."/>
            <person name="Roest-Crollius H."/>
            <person name="Braasch I."/>
            <person name="Postlethwait J."/>
            <person name="Robinson-Rechavi M."/>
            <person name="Echchiki A."/>
            <person name="Begum T."/>
            <person name="Montfort J."/>
            <person name="Schartl M."/>
            <person name="Bobe J."/>
            <person name="Guiguen Y."/>
        </authorList>
    </citation>
    <scope>NUCLEOTIDE SEQUENCE [LARGE SCALE GENOMIC DNA]</scope>
    <source>
        <strain evidence="1">M_S1</strain>
        <tissue evidence="1">Blood</tissue>
    </source>
</reference>
<dbReference type="EMBL" id="JAAGNN010000010">
    <property type="protein sequence ID" value="KAF4083703.1"/>
    <property type="molecule type" value="Genomic_DNA"/>
</dbReference>
<feature type="non-terminal residue" evidence="1">
    <location>
        <position position="125"/>
    </location>
</feature>
<organism evidence="1 2">
    <name type="scientific">Ameiurus melas</name>
    <name type="common">Black bullhead</name>
    <name type="synonym">Silurus melas</name>
    <dbReference type="NCBI Taxonomy" id="219545"/>
    <lineage>
        <taxon>Eukaryota</taxon>
        <taxon>Metazoa</taxon>
        <taxon>Chordata</taxon>
        <taxon>Craniata</taxon>
        <taxon>Vertebrata</taxon>
        <taxon>Euteleostomi</taxon>
        <taxon>Actinopterygii</taxon>
        <taxon>Neopterygii</taxon>
        <taxon>Teleostei</taxon>
        <taxon>Ostariophysi</taxon>
        <taxon>Siluriformes</taxon>
        <taxon>Ictaluridae</taxon>
        <taxon>Ameiurus</taxon>
    </lineage>
</organism>